<keyword evidence="2" id="KW-1185">Reference proteome</keyword>
<name>A0A557SHP6_9GAMM</name>
<dbReference type="PROSITE" id="PS51257">
    <property type="entry name" value="PROKAR_LIPOPROTEIN"/>
    <property type="match status" value="1"/>
</dbReference>
<accession>A0A557SHP6</accession>
<dbReference type="RefSeq" id="WP_144358068.1">
    <property type="nucleotide sequence ID" value="NZ_VMNH01000005.1"/>
</dbReference>
<evidence type="ECO:0000313" key="1">
    <source>
        <dbReference type="EMBL" id="TVO76939.1"/>
    </source>
</evidence>
<proteinExistence type="predicted"/>
<dbReference type="EMBL" id="VMNH01000005">
    <property type="protein sequence ID" value="TVO76939.1"/>
    <property type="molecule type" value="Genomic_DNA"/>
</dbReference>
<sequence length="354" mass="37234">MNRSVFLCALSLTLSGCFHQTRPYSPPPPMPDGAWLGPDKTYTPTPVDQLLLPGFGINQEVDVLGSGALPITINREIVNSGQATLSAGYPVTETVELMVFVRVAGSAGWTPGPAATHTLFTCAQPGPELLPGESADISFTFPGPLCTPNPVVAMLPLGPLSCGMYKETLIIDDGNTVAEGATGELNNEAEHFFYVPSSAPQLNMNVVLNPVPDPNISIVPVRRVVIPAFNYPPPAAGMLTTTSHQVTLSTNPAGGGYSVHGRSLVKGSPDFAPDVGNLVPPIVPPMLVVAPGTLLPTVINYNISFDPTYLGPNISGSGAYYAEGFDSKITAISTDGCMIRQKTLKATVLHEERP</sequence>
<evidence type="ECO:0000313" key="2">
    <source>
        <dbReference type="Proteomes" id="UP000316649"/>
    </source>
</evidence>
<protein>
    <submittedName>
        <fullName evidence="1">Uncharacterized protein</fullName>
    </submittedName>
</protein>
<organism evidence="1 2">
    <name type="scientific">Sedimenticola selenatireducens</name>
    <dbReference type="NCBI Taxonomy" id="191960"/>
    <lineage>
        <taxon>Bacteria</taxon>
        <taxon>Pseudomonadati</taxon>
        <taxon>Pseudomonadota</taxon>
        <taxon>Gammaproteobacteria</taxon>
        <taxon>Chromatiales</taxon>
        <taxon>Sedimenticolaceae</taxon>
        <taxon>Sedimenticola</taxon>
    </lineage>
</organism>
<dbReference type="AlphaFoldDB" id="A0A557SHP6"/>
<comment type="caution">
    <text evidence="1">The sequence shown here is derived from an EMBL/GenBank/DDBJ whole genome shotgun (WGS) entry which is preliminary data.</text>
</comment>
<gene>
    <name evidence="1" type="ORF">FHP88_05815</name>
</gene>
<reference evidence="1 2" key="1">
    <citation type="submission" date="2019-07" db="EMBL/GenBank/DDBJ databases">
        <title>The pathways for chlorine oxyanion respiration interact through the shared metabolite chlorate.</title>
        <authorList>
            <person name="Barnum T.P."/>
            <person name="Cheng Y."/>
            <person name="Hill K.A."/>
            <person name="Lucas L.N."/>
            <person name="Carlson H.K."/>
            <person name="Coates J.D."/>
        </authorList>
    </citation>
    <scope>NUCLEOTIDE SEQUENCE [LARGE SCALE GENOMIC DNA]</scope>
    <source>
        <strain evidence="1 2">BK-1</strain>
    </source>
</reference>
<dbReference type="Proteomes" id="UP000316649">
    <property type="component" value="Unassembled WGS sequence"/>
</dbReference>